<evidence type="ECO:0000256" key="2">
    <source>
        <dbReference type="ARBA" id="ARBA00004496"/>
    </source>
</evidence>
<evidence type="ECO:0000256" key="11">
    <source>
        <dbReference type="ARBA" id="ARBA00022741"/>
    </source>
</evidence>
<keyword evidence="19" id="KW-1185">Reference proteome</keyword>
<dbReference type="UniPathway" id="UPA00031">
    <property type="reaction ID" value="UER00006"/>
</dbReference>
<keyword evidence="11 15" id="KW-0547">Nucleotide-binding</keyword>
<dbReference type="GeneID" id="78478359"/>
<dbReference type="KEGG" id="fro:AALO17_16980"/>
<comment type="domain">
    <text evidence="15">Lacks the C-terminal regulatory region which is replaced by HisZ.</text>
</comment>
<keyword evidence="9 15" id="KW-0328">Glycosyltransferase</keyword>
<protein>
    <recommendedName>
        <fullName evidence="6 15">ATP phosphoribosyltransferase</fullName>
        <shortName evidence="15">ATP-PRT</shortName>
        <shortName evidence="15">ATP-PRTase</shortName>
        <ecNumber evidence="5 15">2.4.2.17</ecNumber>
    </recommendedName>
</protein>
<evidence type="ECO:0000256" key="14">
    <source>
        <dbReference type="ARBA" id="ARBA00024861"/>
    </source>
</evidence>
<keyword evidence="7 15" id="KW-0963">Cytoplasm</keyword>
<evidence type="ECO:0000256" key="10">
    <source>
        <dbReference type="ARBA" id="ARBA00022679"/>
    </source>
</evidence>
<dbReference type="Pfam" id="PF01634">
    <property type="entry name" value="HisG"/>
    <property type="match status" value="1"/>
</dbReference>
<dbReference type="PANTHER" id="PTHR21403:SF8">
    <property type="entry name" value="ATP PHOSPHORIBOSYLTRANSFERASE"/>
    <property type="match status" value="1"/>
</dbReference>
<accession>A0A140DW05</accession>
<evidence type="ECO:0000256" key="12">
    <source>
        <dbReference type="ARBA" id="ARBA00022840"/>
    </source>
</evidence>
<keyword evidence="10 15" id="KW-0808">Transferase</keyword>
<gene>
    <name evidence="15" type="primary">hisG</name>
    <name evidence="18" type="ORF">AALO17_16980</name>
</gene>
<dbReference type="InterPro" id="IPR013820">
    <property type="entry name" value="ATP_PRibTrfase_cat"/>
</dbReference>
<dbReference type="GO" id="GO:0005524">
    <property type="term" value="F:ATP binding"/>
    <property type="evidence" value="ECO:0007669"/>
    <property type="project" value="UniProtKB-KW"/>
</dbReference>
<dbReference type="GO" id="GO:0005737">
    <property type="term" value="C:cytoplasm"/>
    <property type="evidence" value="ECO:0007669"/>
    <property type="project" value="UniProtKB-SubCell"/>
</dbReference>
<dbReference type="OrthoDB" id="9801867at2"/>
<comment type="similarity">
    <text evidence="4 15">Belongs to the ATP phosphoribosyltransferase family. Short subfamily.</text>
</comment>
<comment type="subcellular location">
    <subcellularLocation>
        <location evidence="2 15">Cytoplasm</location>
    </subcellularLocation>
</comment>
<dbReference type="RefSeq" id="WP_067557730.1">
    <property type="nucleotide sequence ID" value="NZ_CAMTBT010000017.1"/>
</dbReference>
<dbReference type="EC" id="2.4.2.17" evidence="5 15"/>
<evidence type="ECO:0000256" key="15">
    <source>
        <dbReference type="HAMAP-Rule" id="MF_01018"/>
    </source>
</evidence>
<feature type="domain" description="ATP phosphoribosyltransferase catalytic" evidence="17">
    <location>
        <begin position="53"/>
        <end position="204"/>
    </location>
</feature>
<dbReference type="EMBL" id="CP011391">
    <property type="protein sequence ID" value="AMK54832.1"/>
    <property type="molecule type" value="Genomic_DNA"/>
</dbReference>
<evidence type="ECO:0000259" key="17">
    <source>
        <dbReference type="Pfam" id="PF01634"/>
    </source>
</evidence>
<keyword evidence="13 15" id="KW-0368">Histidine biosynthesis</keyword>
<evidence type="ECO:0000256" key="6">
    <source>
        <dbReference type="ARBA" id="ARBA00020998"/>
    </source>
</evidence>
<evidence type="ECO:0000256" key="8">
    <source>
        <dbReference type="ARBA" id="ARBA00022605"/>
    </source>
</evidence>
<evidence type="ECO:0000256" key="7">
    <source>
        <dbReference type="ARBA" id="ARBA00022490"/>
    </source>
</evidence>
<dbReference type="GO" id="GO:0000105">
    <property type="term" value="P:L-histidine biosynthetic process"/>
    <property type="evidence" value="ECO:0007669"/>
    <property type="project" value="UniProtKB-UniRule"/>
</dbReference>
<dbReference type="PANTHER" id="PTHR21403">
    <property type="entry name" value="ATP PHOSPHORIBOSYLTRANSFERASE ATP-PRTASE"/>
    <property type="match status" value="1"/>
</dbReference>
<comment type="function">
    <text evidence="14 15">Catalyzes the condensation of ATP and 5-phosphoribose 1-diphosphate to form N'-(5'-phosphoribosyl)-ATP (PR-ATP). Has a crucial role in the pathway because the rate of histidine biosynthesis seems to be controlled primarily by regulation of HisG enzymatic activity.</text>
</comment>
<keyword evidence="16" id="KW-0175">Coiled coil</keyword>
<evidence type="ECO:0000256" key="16">
    <source>
        <dbReference type="SAM" id="Coils"/>
    </source>
</evidence>
<evidence type="ECO:0000256" key="13">
    <source>
        <dbReference type="ARBA" id="ARBA00023102"/>
    </source>
</evidence>
<dbReference type="NCBIfam" id="TIGR00070">
    <property type="entry name" value="hisG"/>
    <property type="match status" value="1"/>
</dbReference>
<keyword evidence="12 15" id="KW-0067">ATP-binding</keyword>
<dbReference type="Proteomes" id="UP000069771">
    <property type="component" value="Chromosome"/>
</dbReference>
<dbReference type="Gene3D" id="3.40.190.10">
    <property type="entry name" value="Periplasmic binding protein-like II"/>
    <property type="match status" value="2"/>
</dbReference>
<evidence type="ECO:0000313" key="18">
    <source>
        <dbReference type="EMBL" id="AMK54832.1"/>
    </source>
</evidence>
<dbReference type="GO" id="GO:0003879">
    <property type="term" value="F:ATP phosphoribosyltransferase activity"/>
    <property type="evidence" value="ECO:0007669"/>
    <property type="project" value="UniProtKB-UniRule"/>
</dbReference>
<dbReference type="PATRIC" id="fig|1702221.3.peg.1654"/>
<evidence type="ECO:0000256" key="1">
    <source>
        <dbReference type="ARBA" id="ARBA00000915"/>
    </source>
</evidence>
<comment type="pathway">
    <text evidence="3 15">Amino-acid biosynthesis; L-histidine biosynthesis; L-histidine from 5-phospho-alpha-D-ribose 1-diphosphate: step 1/9.</text>
</comment>
<dbReference type="HAMAP" id="MF_01018">
    <property type="entry name" value="HisG_Short"/>
    <property type="match status" value="1"/>
</dbReference>
<evidence type="ECO:0000256" key="3">
    <source>
        <dbReference type="ARBA" id="ARBA00004667"/>
    </source>
</evidence>
<dbReference type="SUPFAM" id="SSF53850">
    <property type="entry name" value="Periplasmic binding protein-like II"/>
    <property type="match status" value="1"/>
</dbReference>
<name>A0A140DW05_9FIRM</name>
<dbReference type="InterPro" id="IPR001348">
    <property type="entry name" value="ATP_PRibTrfase_HisG"/>
</dbReference>
<dbReference type="STRING" id="1702221.AALO17_16980"/>
<evidence type="ECO:0000256" key="4">
    <source>
        <dbReference type="ARBA" id="ARBA00009489"/>
    </source>
</evidence>
<reference evidence="18 19" key="1">
    <citation type="journal article" date="2016" name="Gut Pathog.">
        <title>Whole genome sequencing of "Faecalibaculum rodentium" ALO17, isolated from C57BL/6J laboratory mouse feces.</title>
        <authorList>
            <person name="Lim S."/>
            <person name="Chang D.H."/>
            <person name="Ahn S."/>
            <person name="Kim B.C."/>
        </authorList>
    </citation>
    <scope>NUCLEOTIDE SEQUENCE [LARGE SCALE GENOMIC DNA]</scope>
    <source>
        <strain evidence="18 19">Alo17</strain>
    </source>
</reference>
<dbReference type="InterPro" id="IPR024893">
    <property type="entry name" value="ATP_PRibTrfase_HisG_short"/>
</dbReference>
<evidence type="ECO:0000313" key="19">
    <source>
        <dbReference type="Proteomes" id="UP000069771"/>
    </source>
</evidence>
<keyword evidence="8 15" id="KW-0028">Amino-acid biosynthesis</keyword>
<dbReference type="AlphaFoldDB" id="A0A140DW05"/>
<comment type="catalytic activity">
    <reaction evidence="1 15">
        <text>1-(5-phospho-beta-D-ribosyl)-ATP + diphosphate = 5-phospho-alpha-D-ribose 1-diphosphate + ATP</text>
        <dbReference type="Rhea" id="RHEA:18473"/>
        <dbReference type="ChEBI" id="CHEBI:30616"/>
        <dbReference type="ChEBI" id="CHEBI:33019"/>
        <dbReference type="ChEBI" id="CHEBI:58017"/>
        <dbReference type="ChEBI" id="CHEBI:73183"/>
        <dbReference type="EC" id="2.4.2.17"/>
    </reaction>
</comment>
<proteinExistence type="inferred from homology"/>
<organism evidence="18 19">
    <name type="scientific">Faecalibaculum rodentium</name>
    <dbReference type="NCBI Taxonomy" id="1702221"/>
    <lineage>
        <taxon>Bacteria</taxon>
        <taxon>Bacillati</taxon>
        <taxon>Bacillota</taxon>
        <taxon>Erysipelotrichia</taxon>
        <taxon>Erysipelotrichales</taxon>
        <taxon>Erysipelotrichaceae</taxon>
        <taxon>Faecalibaculum</taxon>
    </lineage>
</organism>
<evidence type="ECO:0000256" key="9">
    <source>
        <dbReference type="ARBA" id="ARBA00022676"/>
    </source>
</evidence>
<dbReference type="FunFam" id="3.40.190.10:FF:000008">
    <property type="entry name" value="ATP phosphoribosyltransferase"/>
    <property type="match status" value="1"/>
</dbReference>
<comment type="subunit">
    <text evidence="15">Heteromultimer composed of HisG and HisZ subunits.</text>
</comment>
<sequence length="222" mass="24779">MTVSLALTKGRLERKTVDMLERSGYGIEPLRNQGRQLVFEDTQKDLKYFLVKSNDCLTYVMHGVADAGVVGKDTILEGPKDYYEVLDLKIGVCKFIVAALPETDLLNRDGHLRIGTKYPNVATKYFNDRGMDVEIIKIDGSVELSPLLGLCDGIVDIMETGTTLKENGLVVLDDVAPVSARLIVNKAAFRTKKQEILELVRDLSREVDREQALKKEKEEGTC</sequence>
<feature type="coiled-coil region" evidence="16">
    <location>
        <begin position="193"/>
        <end position="220"/>
    </location>
</feature>
<evidence type="ECO:0000256" key="5">
    <source>
        <dbReference type="ARBA" id="ARBA00011946"/>
    </source>
</evidence>
<dbReference type="CDD" id="cd13595">
    <property type="entry name" value="PBP2_HisGs"/>
    <property type="match status" value="1"/>
</dbReference>